<dbReference type="CDD" id="cd12797">
    <property type="entry name" value="M23_peptidase"/>
    <property type="match status" value="1"/>
</dbReference>
<dbReference type="GO" id="GO:0004222">
    <property type="term" value="F:metalloendopeptidase activity"/>
    <property type="evidence" value="ECO:0007669"/>
    <property type="project" value="TreeGrafter"/>
</dbReference>
<dbReference type="InterPro" id="IPR050570">
    <property type="entry name" value="Cell_wall_metabolism_enzyme"/>
</dbReference>
<dbReference type="Gene3D" id="2.70.70.10">
    <property type="entry name" value="Glucose Permease (Domain IIA)"/>
    <property type="match status" value="1"/>
</dbReference>
<evidence type="ECO:0000256" key="1">
    <source>
        <dbReference type="SAM" id="MobiDB-lite"/>
    </source>
</evidence>
<feature type="compositionally biased region" description="Basic residues" evidence="1">
    <location>
        <begin position="652"/>
        <end position="679"/>
    </location>
</feature>
<dbReference type="OrthoDB" id="9810477at2"/>
<dbReference type="PANTHER" id="PTHR21666">
    <property type="entry name" value="PEPTIDASE-RELATED"/>
    <property type="match status" value="1"/>
</dbReference>
<dbReference type="InterPro" id="IPR016047">
    <property type="entry name" value="M23ase_b-sheet_dom"/>
</dbReference>
<evidence type="ECO:0000313" key="3">
    <source>
        <dbReference type="EMBL" id="RYU94867.1"/>
    </source>
</evidence>
<dbReference type="SUPFAM" id="SSF51261">
    <property type="entry name" value="Duplicated hybrid motif"/>
    <property type="match status" value="1"/>
</dbReference>
<dbReference type="EMBL" id="SEWF01000020">
    <property type="protein sequence ID" value="RYU94867.1"/>
    <property type="molecule type" value="Genomic_DNA"/>
</dbReference>
<proteinExistence type="predicted"/>
<protein>
    <submittedName>
        <fullName evidence="3">M23 family metallopeptidase</fullName>
    </submittedName>
</protein>
<evidence type="ECO:0000259" key="2">
    <source>
        <dbReference type="Pfam" id="PF01551"/>
    </source>
</evidence>
<accession>A0A4Q5LZ69</accession>
<feature type="region of interest" description="Disordered" evidence="1">
    <location>
        <begin position="651"/>
        <end position="679"/>
    </location>
</feature>
<dbReference type="Proteomes" id="UP000293162">
    <property type="component" value="Unassembled WGS sequence"/>
</dbReference>
<keyword evidence="4" id="KW-1185">Reference proteome</keyword>
<dbReference type="Pfam" id="PF01551">
    <property type="entry name" value="Peptidase_M23"/>
    <property type="match status" value="1"/>
</dbReference>
<comment type="caution">
    <text evidence="3">The sequence shown here is derived from an EMBL/GenBank/DDBJ whole genome shotgun (WGS) entry which is preliminary data.</text>
</comment>
<dbReference type="InterPro" id="IPR011055">
    <property type="entry name" value="Dup_hybrid_motif"/>
</dbReference>
<gene>
    <name evidence="3" type="ORF">EWM59_14335</name>
</gene>
<evidence type="ECO:0000313" key="4">
    <source>
        <dbReference type="Proteomes" id="UP000293162"/>
    </source>
</evidence>
<sequence length="679" mass="75688">MIITRVLSAILLIVYLISDTSLNLSYAQREPGQAAKEQYPKGYFMFPIQPGKQASLSGGFGDLRTNHFHAGLDIRTGAVEGYNVYAAADGYVSRIRVMRGGYGNVLYITHPNGYTTVYGHLKNYNTAIEAYLRRREYSQKVWEIELTPNPNELKVRKGEIVAISGNTGASGGPHLHFEIRDALENAINPMKFGFPEIQDSQAPVIERVILKTLNAYSRVNGEFGRVSMAPKRSASGEYILPNIVKAQGIIGLELNTYDRSQTSPFRMGITALEVEVDGKSTYKLNLEKMPFDVSKDINVHIDYDISQTDGVRIQKCYVADGNRISVYETDKNKGRILISDNQLHSVYVRVKDTYGNTSVLTFSIQGEAPILQESEGETPLAEESKFTGNIATSITENTLAIRAKNTKAPFAVVQNKGVPTKVPLSYVGNKEAVYLYDLNKGIADFAQVDNSSALIGIKKEILPQIGQFYTEPNLRIDFNNAVYDTLYLTTGMSGNRLTINTQRIPLKDNITVQWTPSGVSMSPKTGVYDVSNGRSYLGGVWVGSAIQFKTRRLGSFMLFTDNEAPSVRPARLDSSYLSFVISDNLSGIKSFNCFVDGEWVLMDYEYKNGRIWSIKIDEERMFGGDLKLEVVDNVGNVGTYQVNLDEYFKQKQVQKSKKKHAPARRKSGSGSKSKKSRRR</sequence>
<feature type="domain" description="M23ase beta-sheet core" evidence="2">
    <location>
        <begin position="68"/>
        <end position="126"/>
    </location>
</feature>
<reference evidence="3 4" key="1">
    <citation type="submission" date="2019-02" db="EMBL/GenBank/DDBJ databases">
        <title>Bacterial novel species Emticicia sp. 17J42-9 isolated from soil.</title>
        <authorList>
            <person name="Jung H.-Y."/>
        </authorList>
    </citation>
    <scope>NUCLEOTIDE SEQUENCE [LARGE SCALE GENOMIC DNA]</scope>
    <source>
        <strain evidence="3 4">17J42-9</strain>
    </source>
</reference>
<dbReference type="RefSeq" id="WP_130021706.1">
    <property type="nucleotide sequence ID" value="NZ_SEWF01000020.1"/>
</dbReference>
<name>A0A4Q5LZ69_9BACT</name>
<dbReference type="AlphaFoldDB" id="A0A4Q5LZ69"/>
<organism evidence="3 4">
    <name type="scientific">Emticicia agri</name>
    <dbReference type="NCBI Taxonomy" id="2492393"/>
    <lineage>
        <taxon>Bacteria</taxon>
        <taxon>Pseudomonadati</taxon>
        <taxon>Bacteroidota</taxon>
        <taxon>Cytophagia</taxon>
        <taxon>Cytophagales</taxon>
        <taxon>Leadbetterellaceae</taxon>
        <taxon>Emticicia</taxon>
    </lineage>
</organism>
<dbReference type="PANTHER" id="PTHR21666:SF285">
    <property type="entry name" value="M23 FAMILY METALLOPEPTIDASE"/>
    <property type="match status" value="1"/>
</dbReference>